<feature type="binding site" evidence="5 7">
    <location>
        <position position="153"/>
    </location>
    <ligand>
        <name>Mn(2+)</name>
        <dbReference type="ChEBI" id="CHEBI:29035"/>
        <label>1</label>
    </ligand>
</feature>
<dbReference type="PANTHER" id="PTHR11358">
    <property type="entry name" value="ARGINASE/AGMATINASE"/>
    <property type="match status" value="1"/>
</dbReference>
<feature type="binding site" evidence="7">
    <location>
        <position position="247"/>
    </location>
    <ligand>
        <name>Mn(2+)</name>
        <dbReference type="ChEBI" id="CHEBI:29035"/>
        <label>1</label>
    </ligand>
</feature>
<keyword evidence="2 5" id="KW-0378">Hydrolase</keyword>
<keyword evidence="10" id="KW-1185">Reference proteome</keyword>
<dbReference type="EMBL" id="JAPFQP010000001">
    <property type="protein sequence ID" value="MCX2718959.1"/>
    <property type="molecule type" value="Genomic_DNA"/>
</dbReference>
<gene>
    <name evidence="5 9" type="primary">hutG</name>
    <name evidence="9" type="ORF">OO016_05035</name>
</gene>
<evidence type="ECO:0000256" key="1">
    <source>
        <dbReference type="ARBA" id="ARBA00022723"/>
    </source>
</evidence>
<evidence type="ECO:0000256" key="6">
    <source>
        <dbReference type="NCBIfam" id="TIGR01227"/>
    </source>
</evidence>
<name>A0AAE3ML87_9FLAO</name>
<sequence>MKNYHPPERDLWQGRSSGNGQYLHECVGLLELERSTIQEKGFVILGYACDEGVRRNQGRTGAIEGPDAIKRELARLPSPPHLGSSLWDAGNIGCVDQDLEAAQHALAEKVKDILNMGSFPLLLGGGHDIAFGHFTGLCAHLQSNESIGIINLDAHFDLRSCANGANSGTPFYQIARELQKQDRKFQYLCMGIREEANAKMLFDTARELGVSYVPNSDFHLGNTNALQKELDNFFEQTDKVYLTIDLDGFSSAYSPGVSAASPFGFSPDIVLWTMKQVINSGKLLSLDLAECNPRFDRDGQTAKLAAGLMHYVLRHNELF</sequence>
<dbReference type="InterPro" id="IPR006035">
    <property type="entry name" value="Ureohydrolase"/>
</dbReference>
<dbReference type="HAMAP" id="MF_00737">
    <property type="entry name" value="Formimidoylglutam"/>
    <property type="match status" value="1"/>
</dbReference>
<feature type="binding site" evidence="7">
    <location>
        <position position="155"/>
    </location>
    <ligand>
        <name>Mn(2+)</name>
        <dbReference type="ChEBI" id="CHEBI:29035"/>
        <label>1</label>
    </ligand>
</feature>
<feature type="binding site" evidence="5">
    <location>
        <position position="155"/>
    </location>
    <ligand>
        <name>Mn(2+)</name>
        <dbReference type="ChEBI" id="CHEBI:29035"/>
        <label>2</label>
    </ligand>
</feature>
<evidence type="ECO:0000256" key="7">
    <source>
        <dbReference type="PIRSR" id="PIRSR036979-1"/>
    </source>
</evidence>
<keyword evidence="3 5" id="KW-0369">Histidine metabolism</keyword>
<keyword evidence="4 5" id="KW-0464">Manganese</keyword>
<comment type="caution">
    <text evidence="9">The sequence shown here is derived from an EMBL/GenBank/DDBJ whole genome shotgun (WGS) entry which is preliminary data.</text>
</comment>
<dbReference type="RefSeq" id="WP_266011352.1">
    <property type="nucleotide sequence ID" value="NZ_JAPFQP010000001.1"/>
</dbReference>
<dbReference type="PIRSF" id="PIRSF036979">
    <property type="entry name" value="Arginase"/>
    <property type="match status" value="1"/>
</dbReference>
<dbReference type="GO" id="GO:0030145">
    <property type="term" value="F:manganese ion binding"/>
    <property type="evidence" value="ECO:0007669"/>
    <property type="project" value="UniProtKB-UniRule"/>
</dbReference>
<feature type="binding site" evidence="5 7">
    <location>
        <position position="245"/>
    </location>
    <ligand>
        <name>Mn(2+)</name>
        <dbReference type="ChEBI" id="CHEBI:29035"/>
        <label>1</label>
    </ligand>
</feature>
<feature type="binding site" evidence="5 7">
    <location>
        <position position="157"/>
    </location>
    <ligand>
        <name>Mn(2+)</name>
        <dbReference type="ChEBI" id="CHEBI:29035"/>
        <label>1</label>
    </ligand>
</feature>
<dbReference type="CDD" id="cd09988">
    <property type="entry name" value="Formimidoylglutamase"/>
    <property type="match status" value="1"/>
</dbReference>
<dbReference type="GO" id="GO:0019556">
    <property type="term" value="P:L-histidine catabolic process to glutamate and formamide"/>
    <property type="evidence" value="ECO:0007669"/>
    <property type="project" value="UniProtKB-UniRule"/>
</dbReference>
<evidence type="ECO:0000256" key="5">
    <source>
        <dbReference type="HAMAP-Rule" id="MF_00737"/>
    </source>
</evidence>
<comment type="similarity">
    <text evidence="5 8">Belongs to the arginase family.</text>
</comment>
<comment type="function">
    <text evidence="5">Catalyzes the conversion of N-formimidoyl-L-glutamate to L-glutamate and formamide.</text>
</comment>
<comment type="pathway">
    <text evidence="5">Amino-acid degradation; L-histidine degradation into L-glutamate; L-glutamate from N-formimidoyl-L-glutamate (hydrolase route): step 1/1.</text>
</comment>
<dbReference type="GO" id="GO:0050415">
    <property type="term" value="F:formimidoylglutamase activity"/>
    <property type="evidence" value="ECO:0007669"/>
    <property type="project" value="UniProtKB-UniRule"/>
</dbReference>
<comment type="catalytic activity">
    <reaction evidence="5">
        <text>N-formimidoyl-L-glutamate + H2O = formamide + L-glutamate</text>
        <dbReference type="Rhea" id="RHEA:22492"/>
        <dbReference type="ChEBI" id="CHEBI:15377"/>
        <dbReference type="ChEBI" id="CHEBI:16397"/>
        <dbReference type="ChEBI" id="CHEBI:29985"/>
        <dbReference type="ChEBI" id="CHEBI:58928"/>
        <dbReference type="EC" id="3.5.3.8"/>
    </reaction>
</comment>
<dbReference type="EC" id="3.5.3.8" evidence="5 6"/>
<dbReference type="GO" id="GO:0033389">
    <property type="term" value="P:putrescine biosynthetic process from arginine, via agmatine"/>
    <property type="evidence" value="ECO:0007669"/>
    <property type="project" value="TreeGrafter"/>
</dbReference>
<dbReference type="PRINTS" id="PR00116">
    <property type="entry name" value="ARGINASE"/>
</dbReference>
<feature type="binding site" evidence="5">
    <location>
        <position position="247"/>
    </location>
    <ligand>
        <name>Mn(2+)</name>
        <dbReference type="ChEBI" id="CHEBI:29035"/>
        <label>2</label>
    </ligand>
</feature>
<dbReference type="PANTHER" id="PTHR11358:SF35">
    <property type="entry name" value="FORMIMIDOYLGLUTAMASE"/>
    <property type="match status" value="1"/>
</dbReference>
<evidence type="ECO:0000313" key="10">
    <source>
        <dbReference type="Proteomes" id="UP001207116"/>
    </source>
</evidence>
<feature type="binding site" evidence="5">
    <location>
        <position position="153"/>
    </location>
    <ligand>
        <name>Mn(2+)</name>
        <dbReference type="ChEBI" id="CHEBI:29035"/>
        <label>2</label>
    </ligand>
</feature>
<protein>
    <recommendedName>
        <fullName evidence="5 6">Formimidoylglutamase</fullName>
        <ecNumber evidence="5 6">3.5.3.8</ecNumber>
    </recommendedName>
    <alternativeName>
        <fullName evidence="5">Formiminoglutamase</fullName>
    </alternativeName>
    <alternativeName>
        <fullName evidence="5">Formiminoglutamate hydrolase</fullName>
    </alternativeName>
</protein>
<dbReference type="Gene3D" id="3.40.800.10">
    <property type="entry name" value="Ureohydrolase domain"/>
    <property type="match status" value="1"/>
</dbReference>
<evidence type="ECO:0000256" key="8">
    <source>
        <dbReference type="PROSITE-ProRule" id="PRU00742"/>
    </source>
</evidence>
<evidence type="ECO:0000256" key="2">
    <source>
        <dbReference type="ARBA" id="ARBA00022801"/>
    </source>
</evidence>
<feature type="binding site" evidence="5">
    <location>
        <position position="245"/>
    </location>
    <ligand>
        <name>Mn(2+)</name>
        <dbReference type="ChEBI" id="CHEBI:29035"/>
        <label>2</label>
    </ligand>
</feature>
<dbReference type="GO" id="GO:0008783">
    <property type="term" value="F:agmatinase activity"/>
    <property type="evidence" value="ECO:0007669"/>
    <property type="project" value="TreeGrafter"/>
</dbReference>
<dbReference type="Proteomes" id="UP001207116">
    <property type="component" value="Unassembled WGS sequence"/>
</dbReference>
<evidence type="ECO:0000256" key="3">
    <source>
        <dbReference type="ARBA" id="ARBA00022808"/>
    </source>
</evidence>
<dbReference type="Pfam" id="PF00491">
    <property type="entry name" value="Arginase"/>
    <property type="match status" value="1"/>
</dbReference>
<organism evidence="9 10">
    <name type="scientific">Lentiprolixibacter aurantiacus</name>
    <dbReference type="NCBI Taxonomy" id="2993939"/>
    <lineage>
        <taxon>Bacteria</taxon>
        <taxon>Pseudomonadati</taxon>
        <taxon>Bacteroidota</taxon>
        <taxon>Flavobacteriia</taxon>
        <taxon>Flavobacteriales</taxon>
        <taxon>Flavobacteriaceae</taxon>
        <taxon>Lentiprolixibacter</taxon>
    </lineage>
</organism>
<dbReference type="SUPFAM" id="SSF52768">
    <property type="entry name" value="Arginase/deacetylase"/>
    <property type="match status" value="1"/>
</dbReference>
<keyword evidence="1 5" id="KW-0479">Metal-binding</keyword>
<dbReference type="AlphaFoldDB" id="A0AAE3ML87"/>
<comment type="cofactor">
    <cofactor evidence="5 7">
        <name>Mn(2+)</name>
        <dbReference type="ChEBI" id="CHEBI:29035"/>
    </cofactor>
    <text evidence="5 7">Binds 2 manganese ions per subunit.</text>
</comment>
<evidence type="ECO:0000256" key="4">
    <source>
        <dbReference type="ARBA" id="ARBA00023211"/>
    </source>
</evidence>
<evidence type="ECO:0000313" key="9">
    <source>
        <dbReference type="EMBL" id="MCX2718959.1"/>
    </source>
</evidence>
<proteinExistence type="inferred from homology"/>
<dbReference type="InterPro" id="IPR023696">
    <property type="entry name" value="Ureohydrolase_dom_sf"/>
</dbReference>
<accession>A0AAE3ML87</accession>
<reference evidence="9" key="1">
    <citation type="submission" date="2022-11" db="EMBL/GenBank/DDBJ databases">
        <title>The characterization of three novel Bacteroidetes species and genomic analysis of their roles in tidal elemental geochemical cycles.</title>
        <authorList>
            <person name="Ma K.-J."/>
        </authorList>
    </citation>
    <scope>NUCLEOTIDE SEQUENCE</scope>
    <source>
        <strain evidence="9">M415</strain>
    </source>
</reference>
<dbReference type="InterPro" id="IPR005923">
    <property type="entry name" value="HutG"/>
</dbReference>
<dbReference type="NCBIfam" id="TIGR01227">
    <property type="entry name" value="hutG"/>
    <property type="match status" value="1"/>
</dbReference>
<feature type="binding site" evidence="5 7">
    <location>
        <position position="127"/>
    </location>
    <ligand>
        <name>Mn(2+)</name>
        <dbReference type="ChEBI" id="CHEBI:29035"/>
        <label>1</label>
    </ligand>
</feature>
<dbReference type="PROSITE" id="PS51409">
    <property type="entry name" value="ARGINASE_2"/>
    <property type="match status" value="1"/>
</dbReference>